<evidence type="ECO:0000256" key="4">
    <source>
        <dbReference type="ARBA" id="ARBA00023163"/>
    </source>
</evidence>
<dbReference type="InterPro" id="IPR050109">
    <property type="entry name" value="HTH-type_TetR-like_transc_reg"/>
</dbReference>
<evidence type="ECO:0000256" key="5">
    <source>
        <dbReference type="PROSITE-ProRule" id="PRU00335"/>
    </source>
</evidence>
<dbReference type="PANTHER" id="PTHR30055">
    <property type="entry name" value="HTH-TYPE TRANSCRIPTIONAL REGULATOR RUTR"/>
    <property type="match status" value="1"/>
</dbReference>
<dbReference type="InterPro" id="IPR009057">
    <property type="entry name" value="Homeodomain-like_sf"/>
</dbReference>
<dbReference type="PANTHER" id="PTHR30055:SF226">
    <property type="entry name" value="HTH-TYPE TRANSCRIPTIONAL REGULATOR PKSA"/>
    <property type="match status" value="1"/>
</dbReference>
<keyword evidence="3 5" id="KW-0238">DNA-binding</keyword>
<keyword evidence="4" id="KW-0804">Transcription</keyword>
<name>A0A7K3LJS5_9ACTN</name>
<dbReference type="GO" id="GO:0000976">
    <property type="term" value="F:transcription cis-regulatory region binding"/>
    <property type="evidence" value="ECO:0007669"/>
    <property type="project" value="TreeGrafter"/>
</dbReference>
<dbReference type="RefSeq" id="WP_059037301.1">
    <property type="nucleotide sequence ID" value="NZ_JAADZU010000005.1"/>
</dbReference>
<dbReference type="SUPFAM" id="SSF46689">
    <property type="entry name" value="Homeodomain-like"/>
    <property type="match status" value="1"/>
</dbReference>
<keyword evidence="8" id="KW-1185">Reference proteome</keyword>
<evidence type="ECO:0000313" key="8">
    <source>
        <dbReference type="Proteomes" id="UP000466307"/>
    </source>
</evidence>
<gene>
    <name evidence="7" type="ORF">GYA93_02595</name>
</gene>
<accession>A0A7K3LJS5</accession>
<dbReference type="Pfam" id="PF00440">
    <property type="entry name" value="TetR_N"/>
    <property type="match status" value="1"/>
</dbReference>
<proteinExistence type="predicted"/>
<dbReference type="PRINTS" id="PR00455">
    <property type="entry name" value="HTHTETR"/>
</dbReference>
<evidence type="ECO:0000256" key="2">
    <source>
        <dbReference type="ARBA" id="ARBA00023015"/>
    </source>
</evidence>
<feature type="DNA-binding region" description="H-T-H motif" evidence="5">
    <location>
        <begin position="29"/>
        <end position="48"/>
    </location>
</feature>
<comment type="caution">
    <text evidence="7">The sequence shown here is derived from an EMBL/GenBank/DDBJ whole genome shotgun (WGS) entry which is preliminary data.</text>
</comment>
<dbReference type="Gene3D" id="1.10.357.10">
    <property type="entry name" value="Tetracycline Repressor, domain 2"/>
    <property type="match status" value="1"/>
</dbReference>
<evidence type="ECO:0000259" key="6">
    <source>
        <dbReference type="PROSITE" id="PS50977"/>
    </source>
</evidence>
<reference evidence="7 8" key="1">
    <citation type="submission" date="2020-01" db="EMBL/GenBank/DDBJ databases">
        <title>Investigation of new actinobacteria for the biodesulphurisation of diesel fuel.</title>
        <authorList>
            <person name="Athi Narayanan S.M."/>
        </authorList>
    </citation>
    <scope>NUCLEOTIDE SEQUENCE [LARGE SCALE GENOMIC DNA]</scope>
    <source>
        <strain evidence="7 8">213E</strain>
    </source>
</reference>
<dbReference type="Pfam" id="PF13977">
    <property type="entry name" value="TetR_C_6"/>
    <property type="match status" value="1"/>
</dbReference>
<keyword evidence="1" id="KW-0678">Repressor</keyword>
<evidence type="ECO:0000313" key="7">
    <source>
        <dbReference type="EMBL" id="NDK88474.1"/>
    </source>
</evidence>
<dbReference type="PROSITE" id="PS50977">
    <property type="entry name" value="HTH_TETR_2"/>
    <property type="match status" value="1"/>
</dbReference>
<dbReference type="AlphaFoldDB" id="A0A7K3LJS5"/>
<sequence length="204" mass="22396">MRLSVAERRRLTIEATLRVIATEGVEHATTRRIAEEAGVPQSGLFYAFDNRDELLAAVVEHGINEELAALTARVEALESQGAIADLPPEDVARAGIEAFANDVVENPTREYALLSLGLFARRTPGLEPLAAHLYKGYNELVIRMLREFARIGGFRWSAPAEEIAPTVIAVTDGLTMGYVMTADKASMDRTVDAFVRMMSTYVAR</sequence>
<organism evidence="7 8">
    <name type="scientific">Gordonia desulfuricans</name>
    <dbReference type="NCBI Taxonomy" id="89051"/>
    <lineage>
        <taxon>Bacteria</taxon>
        <taxon>Bacillati</taxon>
        <taxon>Actinomycetota</taxon>
        <taxon>Actinomycetes</taxon>
        <taxon>Mycobacteriales</taxon>
        <taxon>Gordoniaceae</taxon>
        <taxon>Gordonia</taxon>
    </lineage>
</organism>
<dbReference type="SUPFAM" id="SSF48498">
    <property type="entry name" value="Tetracyclin repressor-like, C-terminal domain"/>
    <property type="match status" value="1"/>
</dbReference>
<feature type="domain" description="HTH tetR-type" evidence="6">
    <location>
        <begin position="6"/>
        <end position="66"/>
    </location>
</feature>
<dbReference type="Proteomes" id="UP000466307">
    <property type="component" value="Unassembled WGS sequence"/>
</dbReference>
<keyword evidence="2" id="KW-0805">Transcription regulation</keyword>
<dbReference type="EMBL" id="JAADZU010000005">
    <property type="protein sequence ID" value="NDK88474.1"/>
    <property type="molecule type" value="Genomic_DNA"/>
</dbReference>
<dbReference type="GO" id="GO:0003700">
    <property type="term" value="F:DNA-binding transcription factor activity"/>
    <property type="evidence" value="ECO:0007669"/>
    <property type="project" value="TreeGrafter"/>
</dbReference>
<protein>
    <submittedName>
        <fullName evidence="7">TetR family transcriptional regulator</fullName>
    </submittedName>
</protein>
<dbReference type="InterPro" id="IPR001647">
    <property type="entry name" value="HTH_TetR"/>
</dbReference>
<dbReference type="InterPro" id="IPR036271">
    <property type="entry name" value="Tet_transcr_reg_TetR-rel_C_sf"/>
</dbReference>
<evidence type="ECO:0000256" key="3">
    <source>
        <dbReference type="ARBA" id="ARBA00023125"/>
    </source>
</evidence>
<evidence type="ECO:0000256" key="1">
    <source>
        <dbReference type="ARBA" id="ARBA00022491"/>
    </source>
</evidence>
<dbReference type="InterPro" id="IPR039538">
    <property type="entry name" value="BetI_C"/>
</dbReference>